<feature type="domain" description="Periplasmic binding protein" evidence="3">
    <location>
        <begin position="4"/>
        <end position="257"/>
    </location>
</feature>
<dbReference type="Gene3D" id="3.40.50.2300">
    <property type="match status" value="2"/>
</dbReference>
<dbReference type="Proteomes" id="UP000026249">
    <property type="component" value="Unassembled WGS sequence"/>
</dbReference>
<reference evidence="4 5" key="1">
    <citation type="submission" date="2014-03" db="EMBL/GenBank/DDBJ databases">
        <title>Draft Genome Sequence of Actibacterium mucosum KCTC 23349, a Marine Alphaproteobacterium with Complex Ionic Requirements Isolated from Mediterranean Seawater at Malvarrosa Beach, Valencia, Spain.</title>
        <authorList>
            <person name="Arahal D.R."/>
            <person name="Shao Z."/>
            <person name="Lai Q."/>
            <person name="Pujalte M.J."/>
        </authorList>
    </citation>
    <scope>NUCLEOTIDE SEQUENCE [LARGE SCALE GENOMIC DNA]</scope>
    <source>
        <strain evidence="4 5">KCTC 23349</strain>
    </source>
</reference>
<dbReference type="InterPro" id="IPR050555">
    <property type="entry name" value="Bact_Solute-Bind_Prot2"/>
</dbReference>
<comment type="subcellular location">
    <subcellularLocation>
        <location evidence="1">Periplasm</location>
    </subcellularLocation>
</comment>
<dbReference type="GO" id="GO:0030246">
    <property type="term" value="F:carbohydrate binding"/>
    <property type="evidence" value="ECO:0007669"/>
    <property type="project" value="TreeGrafter"/>
</dbReference>
<dbReference type="GO" id="GO:0030288">
    <property type="term" value="C:outer membrane-bounded periplasmic space"/>
    <property type="evidence" value="ECO:0007669"/>
    <property type="project" value="TreeGrafter"/>
</dbReference>
<organism evidence="4 5">
    <name type="scientific">Actibacterium mucosum KCTC 23349</name>
    <dbReference type="NCBI Taxonomy" id="1454373"/>
    <lineage>
        <taxon>Bacteria</taxon>
        <taxon>Pseudomonadati</taxon>
        <taxon>Pseudomonadota</taxon>
        <taxon>Alphaproteobacteria</taxon>
        <taxon>Rhodobacterales</taxon>
        <taxon>Roseobacteraceae</taxon>
        <taxon>Actibacterium</taxon>
    </lineage>
</organism>
<dbReference type="PANTHER" id="PTHR30036">
    <property type="entry name" value="D-XYLOSE-BINDING PERIPLASMIC PROTEIN"/>
    <property type="match status" value="1"/>
</dbReference>
<protein>
    <recommendedName>
        <fullName evidence="3">Periplasmic binding protein domain-containing protein</fullName>
    </recommendedName>
</protein>
<dbReference type="EMBL" id="JFKE01000001">
    <property type="protein sequence ID" value="KAJ57023.1"/>
    <property type="molecule type" value="Genomic_DNA"/>
</dbReference>
<dbReference type="InterPro" id="IPR025997">
    <property type="entry name" value="SBP_2_dom"/>
</dbReference>
<dbReference type="STRING" id="1454373.ACMU_00595"/>
<proteinExistence type="inferred from homology"/>
<evidence type="ECO:0000313" key="4">
    <source>
        <dbReference type="EMBL" id="KAJ57023.1"/>
    </source>
</evidence>
<accession>A0A037ZNA9</accession>
<dbReference type="AlphaFoldDB" id="A0A037ZNA9"/>
<dbReference type="PANTHER" id="PTHR30036:SF7">
    <property type="entry name" value="ABC TRANSPORTER PERIPLASMIC-BINDING PROTEIN YPHF"/>
    <property type="match status" value="1"/>
</dbReference>
<evidence type="ECO:0000256" key="1">
    <source>
        <dbReference type="ARBA" id="ARBA00004418"/>
    </source>
</evidence>
<comment type="caution">
    <text evidence="4">The sequence shown here is derived from an EMBL/GenBank/DDBJ whole genome shotgun (WGS) entry which is preliminary data.</text>
</comment>
<evidence type="ECO:0000256" key="2">
    <source>
        <dbReference type="ARBA" id="ARBA00007639"/>
    </source>
</evidence>
<gene>
    <name evidence="4" type="ORF">ACMU_00595</name>
</gene>
<dbReference type="Pfam" id="PF13407">
    <property type="entry name" value="Peripla_BP_4"/>
    <property type="match status" value="1"/>
</dbReference>
<evidence type="ECO:0000313" key="5">
    <source>
        <dbReference type="Proteomes" id="UP000026249"/>
    </source>
</evidence>
<comment type="similarity">
    <text evidence="2">Belongs to the bacterial solute-binding protein 2 family.</text>
</comment>
<sequence length="293" mass="31571">MNLAFVPKALNNPVFEVTRWGAEDRIAELDGDISFRWVGPTTTDAAAQAQILDDLVIQGVNGICLSCNDPDALIPAINRAVMEGVTVITWDADSPSSKRATNVSIDQEAAGAEAGKIIAQLAPKGKLAILTGTPGALNLEQRVAGFRSVVDQHADIEVIATDPCNDDVQRAVEIVEQRINATPDLASYFFVGMWPFFADLKTMPQLKAFVDRGGKCVSLDALEGALNAVDQGYCNSLVGYSWWGFGRTAVDVLVAKIRDGVDPADPMFTELFIVDESNIAEYMTKQAETGGRF</sequence>
<evidence type="ECO:0000259" key="3">
    <source>
        <dbReference type="Pfam" id="PF13407"/>
    </source>
</evidence>
<name>A0A037ZNA9_9RHOB</name>
<dbReference type="InterPro" id="IPR028082">
    <property type="entry name" value="Peripla_BP_I"/>
</dbReference>
<keyword evidence="5" id="KW-1185">Reference proteome</keyword>
<dbReference type="SUPFAM" id="SSF53822">
    <property type="entry name" value="Periplasmic binding protein-like I"/>
    <property type="match status" value="1"/>
</dbReference>